<evidence type="ECO:0000256" key="1">
    <source>
        <dbReference type="SAM" id="Phobius"/>
    </source>
</evidence>
<reference evidence="3 4" key="1">
    <citation type="journal article" date="2023" name="Nat. Commun.">
        <title>Origin of minicircular mitochondrial genomes in red algae.</title>
        <authorList>
            <person name="Lee Y."/>
            <person name="Cho C.H."/>
            <person name="Lee Y.M."/>
            <person name="Park S.I."/>
            <person name="Yang J.H."/>
            <person name="West J.A."/>
            <person name="Bhattacharya D."/>
            <person name="Yoon H.S."/>
        </authorList>
    </citation>
    <scope>NUCLEOTIDE SEQUENCE [LARGE SCALE GENOMIC DNA]</scope>
    <source>
        <strain evidence="3 4">CCMP1338</strain>
        <tissue evidence="3">Whole cell</tissue>
    </source>
</reference>
<evidence type="ECO:0000259" key="2">
    <source>
        <dbReference type="Pfam" id="PF04536"/>
    </source>
</evidence>
<name>A0AAV8V3X4_9RHOD</name>
<keyword evidence="1" id="KW-0812">Transmembrane</keyword>
<dbReference type="Gene3D" id="3.10.310.50">
    <property type="match status" value="1"/>
</dbReference>
<protein>
    <recommendedName>
        <fullName evidence="2">TPM domain-containing protein</fullName>
    </recommendedName>
</protein>
<feature type="transmembrane region" description="Helical" evidence="1">
    <location>
        <begin position="248"/>
        <end position="269"/>
    </location>
</feature>
<comment type="caution">
    <text evidence="3">The sequence shown here is derived from an EMBL/GenBank/DDBJ whole genome shotgun (WGS) entry which is preliminary data.</text>
</comment>
<evidence type="ECO:0000313" key="4">
    <source>
        <dbReference type="Proteomes" id="UP001157974"/>
    </source>
</evidence>
<proteinExistence type="predicted"/>
<keyword evidence="1" id="KW-1133">Transmembrane helix</keyword>
<accession>A0AAV8V3X4</accession>
<feature type="domain" description="TPM" evidence="2">
    <location>
        <begin position="95"/>
        <end position="213"/>
    </location>
</feature>
<dbReference type="Proteomes" id="UP001157974">
    <property type="component" value="Unassembled WGS sequence"/>
</dbReference>
<keyword evidence="4" id="KW-1185">Reference proteome</keyword>
<dbReference type="AlphaFoldDB" id="A0AAV8V3X4"/>
<evidence type="ECO:0000313" key="3">
    <source>
        <dbReference type="EMBL" id="KAJ8908791.1"/>
    </source>
</evidence>
<dbReference type="InterPro" id="IPR007621">
    <property type="entry name" value="TPM_dom"/>
</dbReference>
<gene>
    <name evidence="3" type="ORF">NDN08_005495</name>
</gene>
<dbReference type="PANTHER" id="PTHR30373:SF2">
    <property type="entry name" value="UPF0603 PROTEIN YGCG"/>
    <property type="match status" value="1"/>
</dbReference>
<dbReference type="Pfam" id="PF04536">
    <property type="entry name" value="TPM_phosphatase"/>
    <property type="match status" value="1"/>
</dbReference>
<sequence>MDAGFVLQTTGFVGRLSTKNAAVDRSGRTSGRQRTGLRASVEGTFEEIKTRAEHDIQLVWKGTAALAIAGALALGGSHSAIADVPDSIPNTFFLDDAGVVQKANGGYVEKALKKLEETTGFKVHFVITRYLPTLQDPTEYAEEVFQQWKCGANDVVIVAGSKIAKAGVYAGSDAGKLLSKQIAASIGTETFPFKAREEAFSLAANDVSNRIVAVLSGKEDPGAPQIVRESGDGTFKTRDETEKGKKKYTTVVVALLVASFVIPMVQYYWYVKDD</sequence>
<organism evidence="3 4">
    <name type="scientific">Rhodosorus marinus</name>
    <dbReference type="NCBI Taxonomy" id="101924"/>
    <lineage>
        <taxon>Eukaryota</taxon>
        <taxon>Rhodophyta</taxon>
        <taxon>Stylonematophyceae</taxon>
        <taxon>Stylonematales</taxon>
        <taxon>Stylonemataceae</taxon>
        <taxon>Rhodosorus</taxon>
    </lineage>
</organism>
<dbReference type="EMBL" id="JAMWBK010000001">
    <property type="protein sequence ID" value="KAJ8908791.1"/>
    <property type="molecule type" value="Genomic_DNA"/>
</dbReference>
<keyword evidence="1" id="KW-0472">Membrane</keyword>
<dbReference type="PANTHER" id="PTHR30373">
    <property type="entry name" value="UPF0603 PROTEIN YGCG"/>
    <property type="match status" value="1"/>
</dbReference>